<sequence length="553" mass="56818">MDVSSRPRLPPCGLADLPDELLGVVASHFHPGARGRPGRAHVGFLGACRRMSHAGYAGFASVTLRSRPAIDGAAAVRGAAAPLRFEDLSDPVLLLLSPEGAALQARLRSTLGFLGHTPRLTAVELHPDWAQHGNELPTAAYEAFDALFFSLLLRELRRLCLTSLTASLTAVAALRGPRVSAGPLRVLRLYQLDEDDATIAAVTSVMHHHGGELTELILSDIDLAPIETSHAIAPWFYAPPGGCPRLATLVLEIAVDAAGAAAVAAACPAVTDLTLWCYQGHPGVGAALRAPAALPALADLRWHFSYLALADFGVEATHLLAGRALSTLVVQTPSPAQFAAPMVITPALAAAAAPPAALDVGAAAAWGDGDLAAAAAAAAAAGGAGPVRLTVTLAPSVSAAGVDALGRLTGLRHLDVRLDAAADAVALRLADWPVGGLLSLTVRVGWGASAARHDHRRPSRGVAPAVLAGVAASGSARTLVSLALAGPPLDEETAAPQLAALPALREWEYTVTGEGWGGAAATVGMAVWLRRRFPALRLRFVQADASDAEPRAP</sequence>
<organism evidence="1 2">
    <name type="scientific">Porphyra umbilicalis</name>
    <name type="common">Purple laver</name>
    <name type="synonym">Red alga</name>
    <dbReference type="NCBI Taxonomy" id="2786"/>
    <lineage>
        <taxon>Eukaryota</taxon>
        <taxon>Rhodophyta</taxon>
        <taxon>Bangiophyceae</taxon>
        <taxon>Bangiales</taxon>
        <taxon>Bangiaceae</taxon>
        <taxon>Porphyra</taxon>
    </lineage>
</organism>
<gene>
    <name evidence="1" type="ORF">BU14_0121s0005</name>
</gene>
<keyword evidence="2" id="KW-1185">Reference proteome</keyword>
<protein>
    <recommendedName>
        <fullName evidence="3">F-box domain-containing protein</fullName>
    </recommendedName>
</protein>
<evidence type="ECO:0000313" key="1">
    <source>
        <dbReference type="EMBL" id="OSX78076.1"/>
    </source>
</evidence>
<dbReference type="EMBL" id="KV918821">
    <property type="protein sequence ID" value="OSX78076.1"/>
    <property type="molecule type" value="Genomic_DNA"/>
</dbReference>
<evidence type="ECO:0000313" key="2">
    <source>
        <dbReference type="Proteomes" id="UP000218209"/>
    </source>
</evidence>
<dbReference type="AlphaFoldDB" id="A0A1X6PBG7"/>
<reference evidence="1 2" key="1">
    <citation type="submission" date="2017-03" db="EMBL/GenBank/DDBJ databases">
        <title>WGS assembly of Porphyra umbilicalis.</title>
        <authorList>
            <person name="Brawley S.H."/>
            <person name="Blouin N.A."/>
            <person name="Ficko-Blean E."/>
            <person name="Wheeler G.L."/>
            <person name="Lohr M."/>
            <person name="Goodson H.V."/>
            <person name="Jenkins J.W."/>
            <person name="Blaby-Haas C.E."/>
            <person name="Helliwell K.E."/>
            <person name="Chan C."/>
            <person name="Marriage T."/>
            <person name="Bhattacharya D."/>
            <person name="Klein A.S."/>
            <person name="Badis Y."/>
            <person name="Brodie J."/>
            <person name="Cao Y."/>
            <person name="Collen J."/>
            <person name="Dittami S.M."/>
            <person name="Gachon C.M."/>
            <person name="Green B.R."/>
            <person name="Karpowicz S."/>
            <person name="Kim J.W."/>
            <person name="Kudahl U."/>
            <person name="Lin S."/>
            <person name="Michel G."/>
            <person name="Mittag M."/>
            <person name="Olson B.J."/>
            <person name="Pangilinan J."/>
            <person name="Peng Y."/>
            <person name="Qiu H."/>
            <person name="Shu S."/>
            <person name="Singer J.T."/>
            <person name="Smith A.G."/>
            <person name="Sprecher B.N."/>
            <person name="Wagner V."/>
            <person name="Wang W."/>
            <person name="Wang Z.-Y."/>
            <person name="Yan J."/>
            <person name="Yarish C."/>
            <person name="Zoeuner-Riek S."/>
            <person name="Zhuang Y."/>
            <person name="Zou Y."/>
            <person name="Lindquist E.A."/>
            <person name="Grimwood J."/>
            <person name="Barry K."/>
            <person name="Rokhsar D.S."/>
            <person name="Schmutz J."/>
            <person name="Stiller J.W."/>
            <person name="Grossman A.R."/>
            <person name="Prochnik S.E."/>
        </authorList>
    </citation>
    <scope>NUCLEOTIDE SEQUENCE [LARGE SCALE GENOMIC DNA]</scope>
    <source>
        <strain evidence="1">4086291</strain>
    </source>
</reference>
<name>A0A1X6PBG7_PORUM</name>
<accession>A0A1X6PBG7</accession>
<evidence type="ECO:0008006" key="3">
    <source>
        <dbReference type="Google" id="ProtNLM"/>
    </source>
</evidence>
<proteinExistence type="predicted"/>
<dbReference type="Proteomes" id="UP000218209">
    <property type="component" value="Unassembled WGS sequence"/>
</dbReference>